<organism evidence="4 6">
    <name type="scientific">Natrialba magadii (strain ATCC 43099 / DSM 3394 / CCM 3739 / CIP 104546 / IAM 13178 / JCM 8861 / NBRC 102185 / NCIMB 2190 / MS3)</name>
    <name type="common">Natronobacterium magadii</name>
    <dbReference type="NCBI Taxonomy" id="547559"/>
    <lineage>
        <taxon>Archaea</taxon>
        <taxon>Methanobacteriati</taxon>
        <taxon>Methanobacteriota</taxon>
        <taxon>Stenosarchaea group</taxon>
        <taxon>Halobacteria</taxon>
        <taxon>Halobacteriales</taxon>
        <taxon>Natrialbaceae</taxon>
        <taxon>Natrialba</taxon>
    </lineage>
</organism>
<dbReference type="EMBL" id="CP001932">
    <property type="protein sequence ID" value="ADD04644.1"/>
    <property type="molecule type" value="Genomic_DNA"/>
</dbReference>
<feature type="compositionally biased region" description="Basic and acidic residues" evidence="1">
    <location>
        <begin position="10"/>
        <end position="28"/>
    </location>
</feature>
<feature type="domain" description="SPW repeat-containing integral membrane" evidence="3">
    <location>
        <begin position="177"/>
        <end position="271"/>
    </location>
</feature>
<evidence type="ECO:0000256" key="2">
    <source>
        <dbReference type="SAM" id="Phobius"/>
    </source>
</evidence>
<dbReference type="KEGG" id="nmg:Nmag_1060"/>
<keyword evidence="2" id="KW-1133">Transmembrane helix</keyword>
<evidence type="ECO:0000313" key="5">
    <source>
        <dbReference type="EMBL" id="ELY25299.1"/>
    </source>
</evidence>
<reference evidence="4" key="4">
    <citation type="submission" date="2016-09" db="EMBL/GenBank/DDBJ databases">
        <authorList>
            <person name="Pfeiffer F."/>
        </authorList>
    </citation>
    <scope>NUCLEOTIDE SEQUENCE</scope>
    <source>
        <strain evidence="4">ATCC 43099</strain>
    </source>
</reference>
<feature type="transmembrane region" description="Helical" evidence="2">
    <location>
        <begin position="200"/>
        <end position="220"/>
    </location>
</feature>
<reference evidence="6" key="1">
    <citation type="submission" date="2010-02" db="EMBL/GenBank/DDBJ databases">
        <title>Complete sequence of chromosome of Natrialba magadii ATCC 43099.</title>
        <authorList>
            <consortium name="US DOE Joint Genome Institute"/>
            <person name="Lucas S."/>
            <person name="Copeland A."/>
            <person name="Lapidus A."/>
            <person name="Cheng J.-F."/>
            <person name="Bruce D."/>
            <person name="Goodwin L."/>
            <person name="Pitluck S."/>
            <person name="Davenport K."/>
            <person name="Saunders E."/>
            <person name="Detter J.C."/>
            <person name="Han C."/>
            <person name="Tapia R."/>
            <person name="Land M."/>
            <person name="Hauser L."/>
            <person name="Kyrpides N."/>
            <person name="Mikhailova N."/>
            <person name="De Castro R.E."/>
            <person name="Maupin-Furlow J.A."/>
            <person name="Woyke T."/>
        </authorList>
    </citation>
    <scope>NUCLEOTIDE SEQUENCE [LARGE SCALE GENOMIC DNA]</scope>
    <source>
        <strain evidence="6">ATCC 43099 / DSM 3394 / CCM 3739 / CIP 104546 / IAM 13178 / JCM 8861 / NBRC 102185 / NCIMB 2190 / MS3</strain>
    </source>
</reference>
<dbReference type="Proteomes" id="UP000001879">
    <property type="component" value="Chromosome"/>
</dbReference>
<dbReference type="Proteomes" id="UP000011543">
    <property type="component" value="Unassembled WGS sequence"/>
</dbReference>
<feature type="transmembrane region" description="Helical" evidence="2">
    <location>
        <begin position="232"/>
        <end position="250"/>
    </location>
</feature>
<reference evidence="4 6" key="2">
    <citation type="journal article" date="2012" name="BMC Genomics">
        <title>A comparative genomics perspective on the genetic content of the alkaliphilic haloarchaeon Natrialba magadii ATCC 43099T.</title>
        <authorList>
            <person name="Siddaramappa S."/>
            <person name="Challacombe J.F."/>
            <person name="Decastro R.E."/>
            <person name="Pfeiffer F."/>
            <person name="Sastre D.E."/>
            <person name="Gimenez M.I."/>
            <person name="Paggi R.A."/>
            <person name="Detter J.C."/>
            <person name="Davenport K.W."/>
            <person name="Goodwin L.A."/>
            <person name="Kyrpides N."/>
            <person name="Tapia R."/>
            <person name="Pitluck S."/>
            <person name="Lucas S."/>
            <person name="Woyke T."/>
            <person name="Maupin-Furlow J.A."/>
        </authorList>
    </citation>
    <scope>NUCLEOTIDE SEQUENCE [LARGE SCALE GENOMIC DNA]</scope>
    <source>
        <strain evidence="4">ATCC 43099</strain>
        <strain evidence="6">ATCC 43099 / DSM 3394 / CCM 3739 / CIP 104546 / IAM 13178 / JCM 8861 / NBRC 102185 / NCIMB 2190 / MS3</strain>
    </source>
</reference>
<dbReference type="PaxDb" id="547559-Nmag_1060"/>
<feature type="compositionally biased region" description="Acidic residues" evidence="1">
    <location>
        <begin position="130"/>
        <end position="140"/>
    </location>
</feature>
<protein>
    <recommendedName>
        <fullName evidence="3">SPW repeat-containing integral membrane domain-containing protein</fullName>
    </recommendedName>
</protein>
<feature type="transmembrane region" description="Helical" evidence="2">
    <location>
        <begin position="256"/>
        <end position="276"/>
    </location>
</feature>
<feature type="compositionally biased region" description="Low complexity" evidence="1">
    <location>
        <begin position="113"/>
        <end position="129"/>
    </location>
</feature>
<dbReference type="eggNOG" id="arCOG09123">
    <property type="taxonomic scope" value="Archaea"/>
</dbReference>
<evidence type="ECO:0000313" key="6">
    <source>
        <dbReference type="Proteomes" id="UP000001879"/>
    </source>
</evidence>
<sequence>MSDPDQDPSDTDRSESNADQPSDRDRPPADSGPGDAHASDHEREHKNQSENENENESERHQSEQESAAEAAITANSDSDPDPGPDSDSDPDPDTSTGTETEMDRDADADADADTNTNTDSRTNTNIDSSADVEADADPVSEVDSGTGVGDNPDDRDPRDQSTQIVSEERRRNISLISAVVAVLGLWVAASLLIYDATEAAFWNNVLVGAVIFVAGAYNYYRLATDVPLSVGVATLAAVLGIWLIISAALFEMLGGLFWSTLATGLLIAALSGYNAYEAREAQLVTGEGTGS</sequence>
<keyword evidence="6" id="KW-1185">Reference proteome</keyword>
<evidence type="ECO:0000313" key="4">
    <source>
        <dbReference type="EMBL" id="ADD04644.1"/>
    </source>
</evidence>
<feature type="region of interest" description="Disordered" evidence="1">
    <location>
        <begin position="1"/>
        <end position="166"/>
    </location>
</feature>
<feature type="compositionally biased region" description="Acidic residues" evidence="1">
    <location>
        <begin position="78"/>
        <end position="92"/>
    </location>
</feature>
<dbReference type="HOGENOM" id="CLU_955165_0_0_2"/>
<dbReference type="InterPro" id="IPR005530">
    <property type="entry name" value="SPW"/>
</dbReference>
<keyword evidence="2" id="KW-0472">Membrane</keyword>
<dbReference type="PATRIC" id="fig|547559.17.peg.3505"/>
<dbReference type="EMBL" id="AOHS01000056">
    <property type="protein sequence ID" value="ELY25299.1"/>
    <property type="molecule type" value="Genomic_DNA"/>
</dbReference>
<reference evidence="5 7" key="3">
    <citation type="journal article" date="2014" name="PLoS Genet.">
        <title>Phylogenetically driven sequencing of extremely halophilic archaea reveals strategies for static and dynamic osmo-response.</title>
        <authorList>
            <person name="Becker E.A."/>
            <person name="Seitzer P.M."/>
            <person name="Tritt A."/>
            <person name="Larsen D."/>
            <person name="Krusor M."/>
            <person name="Yao A.I."/>
            <person name="Wu D."/>
            <person name="Madern D."/>
            <person name="Eisen J.A."/>
            <person name="Darling A.E."/>
            <person name="Facciotti M.T."/>
        </authorList>
    </citation>
    <scope>NUCLEOTIDE SEQUENCE [LARGE SCALE GENOMIC DNA]</scope>
    <source>
        <strain evidence="7">ATCC 43099 / DSM 3394 / CCM 3739 / CIP 104546 / IAM 13178 / JCM 8861 / NBRC 102185 / NCIMB 2190 / MS3</strain>
        <strain evidence="5">MS-3</strain>
    </source>
</reference>
<accession>D3SRD9</accession>
<evidence type="ECO:0000313" key="7">
    <source>
        <dbReference type="Proteomes" id="UP000011543"/>
    </source>
</evidence>
<dbReference type="OrthoDB" id="170851at2157"/>
<evidence type="ECO:0000256" key="1">
    <source>
        <dbReference type="SAM" id="MobiDB-lite"/>
    </source>
</evidence>
<feature type="transmembrane region" description="Helical" evidence="2">
    <location>
        <begin position="173"/>
        <end position="194"/>
    </location>
</feature>
<dbReference type="Pfam" id="PF03779">
    <property type="entry name" value="SPW"/>
    <property type="match status" value="1"/>
</dbReference>
<feature type="compositionally biased region" description="Low complexity" evidence="1">
    <location>
        <begin position="64"/>
        <end position="77"/>
    </location>
</feature>
<evidence type="ECO:0000259" key="3">
    <source>
        <dbReference type="Pfam" id="PF03779"/>
    </source>
</evidence>
<feature type="compositionally biased region" description="Basic and acidic residues" evidence="1">
    <location>
        <begin position="37"/>
        <end position="49"/>
    </location>
</feature>
<dbReference type="AlphaFoldDB" id="D3SRD9"/>
<name>D3SRD9_NATMM</name>
<proteinExistence type="predicted"/>
<gene>
    <name evidence="4" type="ordered locus">Nmag_1060</name>
    <name evidence="5" type="ORF">C500_17816</name>
</gene>
<keyword evidence="2" id="KW-0812">Transmembrane</keyword>